<dbReference type="RefSeq" id="WP_327597696.1">
    <property type="nucleotide sequence ID" value="NZ_JAYXHS010000001.1"/>
</dbReference>
<dbReference type="SUPFAM" id="SSF81606">
    <property type="entry name" value="PP2C-like"/>
    <property type="match status" value="1"/>
</dbReference>
<sequence length="308" mass="34244">MKFTIYQESRAGARPNNQDRVAYSYSRESLLMVVADGMGGHLHGEIAAQIATQYLIEAFQQAAQPQIRDELMFLSRALTNAHNAIVDYAYDKRLPDAPRTTIVACLVQNSVAYWAHAGDSRLYLIRRGRTAAQTRDHSRLQLMIDQGLITEEEALHHPARNRVFSCLGGTHSPQVEFSSATPLFANDLIVMCTDGVWGNLEGEEIVDIMGEANILEASPRMLARAESRGGLTCDNLSIMAMRWHDDYADEHPSSISTNTMPIDTITTKMDGFGRGGRDANPLSENEIEAAIKEINQAIKKYSRFDPGR</sequence>
<dbReference type="CDD" id="cd00143">
    <property type="entry name" value="PP2Cc"/>
    <property type="match status" value="1"/>
</dbReference>
<name>A0ABU6JZM0_9RHOO</name>
<dbReference type="SMART" id="SM00331">
    <property type="entry name" value="PP2C_SIG"/>
    <property type="match status" value="1"/>
</dbReference>
<dbReference type="PANTHER" id="PTHR13832:SF827">
    <property type="entry name" value="PROTEIN PHOSPHATASE 1L"/>
    <property type="match status" value="1"/>
</dbReference>
<protein>
    <submittedName>
        <fullName evidence="2">PP2C family serine/threonine-protein phosphatase</fullName>
    </submittedName>
</protein>
<proteinExistence type="predicted"/>
<dbReference type="Pfam" id="PF13672">
    <property type="entry name" value="PP2C_2"/>
    <property type="match status" value="1"/>
</dbReference>
<dbReference type="InterPro" id="IPR001932">
    <property type="entry name" value="PPM-type_phosphatase-like_dom"/>
</dbReference>
<dbReference type="PANTHER" id="PTHR13832">
    <property type="entry name" value="PROTEIN PHOSPHATASE 2C"/>
    <property type="match status" value="1"/>
</dbReference>
<gene>
    <name evidence="2" type="ORF">VVD49_03270</name>
</gene>
<dbReference type="Proteomes" id="UP001331561">
    <property type="component" value="Unassembled WGS sequence"/>
</dbReference>
<dbReference type="InterPro" id="IPR015655">
    <property type="entry name" value="PP2C"/>
</dbReference>
<accession>A0ABU6JZM0</accession>
<organism evidence="2 3">
    <name type="scientific">Uliginosibacterium silvisoli</name>
    <dbReference type="NCBI Taxonomy" id="3114758"/>
    <lineage>
        <taxon>Bacteria</taxon>
        <taxon>Pseudomonadati</taxon>
        <taxon>Pseudomonadota</taxon>
        <taxon>Betaproteobacteria</taxon>
        <taxon>Rhodocyclales</taxon>
        <taxon>Zoogloeaceae</taxon>
        <taxon>Uliginosibacterium</taxon>
    </lineage>
</organism>
<dbReference type="PROSITE" id="PS51746">
    <property type="entry name" value="PPM_2"/>
    <property type="match status" value="1"/>
</dbReference>
<dbReference type="SMART" id="SM00332">
    <property type="entry name" value="PP2Cc"/>
    <property type="match status" value="1"/>
</dbReference>
<evidence type="ECO:0000313" key="2">
    <source>
        <dbReference type="EMBL" id="MEC5384726.1"/>
    </source>
</evidence>
<dbReference type="EMBL" id="JAYXHS010000001">
    <property type="protein sequence ID" value="MEC5384726.1"/>
    <property type="molecule type" value="Genomic_DNA"/>
</dbReference>
<evidence type="ECO:0000313" key="3">
    <source>
        <dbReference type="Proteomes" id="UP001331561"/>
    </source>
</evidence>
<dbReference type="InterPro" id="IPR036457">
    <property type="entry name" value="PPM-type-like_dom_sf"/>
</dbReference>
<dbReference type="Gene3D" id="3.60.40.10">
    <property type="entry name" value="PPM-type phosphatase domain"/>
    <property type="match status" value="1"/>
</dbReference>
<comment type="caution">
    <text evidence="2">The sequence shown here is derived from an EMBL/GenBank/DDBJ whole genome shotgun (WGS) entry which is preliminary data.</text>
</comment>
<keyword evidence="3" id="KW-1185">Reference proteome</keyword>
<feature type="domain" description="PPM-type phosphatase" evidence="1">
    <location>
        <begin position="4"/>
        <end position="243"/>
    </location>
</feature>
<reference evidence="2 3" key="1">
    <citation type="submission" date="2024-01" db="EMBL/GenBank/DDBJ databases">
        <title>Uliginosibacterium soil sp. nov.</title>
        <authorList>
            <person name="Lv Y."/>
        </authorList>
    </citation>
    <scope>NUCLEOTIDE SEQUENCE [LARGE SCALE GENOMIC DNA]</scope>
    <source>
        <strain evidence="2 3">H3</strain>
    </source>
</reference>
<evidence type="ECO:0000259" key="1">
    <source>
        <dbReference type="PROSITE" id="PS51746"/>
    </source>
</evidence>